<feature type="transmembrane region" description="Helical" evidence="1">
    <location>
        <begin position="6"/>
        <end position="26"/>
    </location>
</feature>
<feature type="transmembrane region" description="Helical" evidence="1">
    <location>
        <begin position="132"/>
        <end position="155"/>
    </location>
</feature>
<dbReference type="EMBL" id="JARIHO010000048">
    <property type="protein sequence ID" value="KAJ7322992.1"/>
    <property type="molecule type" value="Genomic_DNA"/>
</dbReference>
<keyword evidence="3" id="KW-1185">Reference proteome</keyword>
<reference evidence="2" key="1">
    <citation type="submission" date="2023-03" db="EMBL/GenBank/DDBJ databases">
        <title>Massive genome expansion in bonnet fungi (Mycena s.s.) driven by repeated elements and novel gene families across ecological guilds.</title>
        <authorList>
            <consortium name="Lawrence Berkeley National Laboratory"/>
            <person name="Harder C.B."/>
            <person name="Miyauchi S."/>
            <person name="Viragh M."/>
            <person name="Kuo A."/>
            <person name="Thoen E."/>
            <person name="Andreopoulos B."/>
            <person name="Lu D."/>
            <person name="Skrede I."/>
            <person name="Drula E."/>
            <person name="Henrissat B."/>
            <person name="Morin E."/>
            <person name="Kohler A."/>
            <person name="Barry K."/>
            <person name="LaButti K."/>
            <person name="Morin E."/>
            <person name="Salamov A."/>
            <person name="Lipzen A."/>
            <person name="Mereny Z."/>
            <person name="Hegedus B."/>
            <person name="Baldrian P."/>
            <person name="Stursova M."/>
            <person name="Weitz H."/>
            <person name="Taylor A."/>
            <person name="Grigoriev I.V."/>
            <person name="Nagy L.G."/>
            <person name="Martin F."/>
            <person name="Kauserud H."/>
        </authorList>
    </citation>
    <scope>NUCLEOTIDE SEQUENCE</scope>
    <source>
        <strain evidence="2">CBHHK002</strain>
    </source>
</reference>
<dbReference type="PANTHER" id="PTHR39470">
    <property type="entry name" value="CHROMOSOME 10, WHOLE GENOME SHOTGUN SEQUENCE"/>
    <property type="match status" value="1"/>
</dbReference>
<proteinExistence type="predicted"/>
<gene>
    <name evidence="2" type="ORF">DFH08DRAFT_788314</name>
</gene>
<keyword evidence="1" id="KW-1133">Transmembrane helix</keyword>
<comment type="caution">
    <text evidence="2">The sequence shown here is derived from an EMBL/GenBank/DDBJ whole genome shotgun (WGS) entry which is preliminary data.</text>
</comment>
<feature type="transmembrane region" description="Helical" evidence="1">
    <location>
        <begin position="167"/>
        <end position="190"/>
    </location>
</feature>
<evidence type="ECO:0000256" key="1">
    <source>
        <dbReference type="SAM" id="Phobius"/>
    </source>
</evidence>
<protein>
    <submittedName>
        <fullName evidence="2">Uncharacterized protein</fullName>
    </submittedName>
</protein>
<keyword evidence="1" id="KW-0472">Membrane</keyword>
<accession>A0AAD6ZH60</accession>
<feature type="transmembrane region" description="Helical" evidence="1">
    <location>
        <begin position="210"/>
        <end position="232"/>
    </location>
</feature>
<keyword evidence="1" id="KW-0812">Transmembrane</keyword>
<dbReference type="Proteomes" id="UP001218218">
    <property type="component" value="Unassembled WGS sequence"/>
</dbReference>
<sequence length="339" mass="37242">MAAGVSLVLFATTAAGLIVPWFYFGIHKAPGRPLTSTRSLLNIFLLLHSLYFVYQLIVLPPLNIYTRLKIPLNTPADAIRSILIQQSDTGDLPKPLETLLKHLGSFDVKTYYVRFGHSVVSNCDYCLSFNEFAMFALPSALLSYIWAAAAIGLVTIVNSGRERYRTLAVAAVAGAFCVEAYYIVTVSIEIPKDDKPVFMWHDTLLLLRRLLFLILPVVVHMLPPSASAAALVNPTATAMRAAEQTALRLQLLRLARGAVMRAPDLRARAVAWWTAEAREGEWVREDEGVRELARKLNSGFDEGGSDGEGAGPLRATARQSVAALKTGFAPSEYWRVSPP</sequence>
<feature type="transmembrane region" description="Helical" evidence="1">
    <location>
        <begin position="38"/>
        <end position="57"/>
    </location>
</feature>
<dbReference type="AlphaFoldDB" id="A0AAD6ZH60"/>
<evidence type="ECO:0000313" key="3">
    <source>
        <dbReference type="Proteomes" id="UP001218218"/>
    </source>
</evidence>
<dbReference type="PANTHER" id="PTHR39470:SF1">
    <property type="entry name" value="CHORISMATE SYNTHASE PROTEIN"/>
    <property type="match status" value="1"/>
</dbReference>
<organism evidence="2 3">
    <name type="scientific">Mycena albidolilacea</name>
    <dbReference type="NCBI Taxonomy" id="1033008"/>
    <lineage>
        <taxon>Eukaryota</taxon>
        <taxon>Fungi</taxon>
        <taxon>Dikarya</taxon>
        <taxon>Basidiomycota</taxon>
        <taxon>Agaricomycotina</taxon>
        <taxon>Agaricomycetes</taxon>
        <taxon>Agaricomycetidae</taxon>
        <taxon>Agaricales</taxon>
        <taxon>Marasmiineae</taxon>
        <taxon>Mycenaceae</taxon>
        <taxon>Mycena</taxon>
    </lineage>
</organism>
<evidence type="ECO:0000313" key="2">
    <source>
        <dbReference type="EMBL" id="KAJ7322992.1"/>
    </source>
</evidence>
<name>A0AAD6ZH60_9AGAR</name>